<gene>
    <name evidence="5" type="ORF">AVDCRST_MAG20-1825</name>
</gene>
<dbReference type="NCBIfam" id="TIGR03709">
    <property type="entry name" value="PPK2_rel_1"/>
    <property type="match status" value="1"/>
</dbReference>
<accession>A0A6J4I632</accession>
<dbReference type="EMBL" id="CADCSY010000082">
    <property type="protein sequence ID" value="CAA9242597.1"/>
    <property type="molecule type" value="Genomic_DNA"/>
</dbReference>
<dbReference type="InterPro" id="IPR016898">
    <property type="entry name" value="Polyphosphate_phosphotransfera"/>
</dbReference>
<evidence type="ECO:0000259" key="4">
    <source>
        <dbReference type="Pfam" id="PF03976"/>
    </source>
</evidence>
<dbReference type="PANTHER" id="PTHR34383">
    <property type="entry name" value="POLYPHOSPHATE:AMP PHOSPHOTRANSFERASE-RELATED"/>
    <property type="match status" value="1"/>
</dbReference>
<protein>
    <submittedName>
        <fullName evidence="5">Polyphosphate kinase 2</fullName>
        <ecNumber evidence="5">2.-.-.-</ecNumber>
    </submittedName>
</protein>
<dbReference type="PIRSF" id="PIRSF028756">
    <property type="entry name" value="PPK2_prd"/>
    <property type="match status" value="1"/>
</dbReference>
<dbReference type="Gene3D" id="3.40.50.300">
    <property type="entry name" value="P-loop containing nucleotide triphosphate hydrolases"/>
    <property type="match status" value="1"/>
</dbReference>
<proteinExistence type="predicted"/>
<reference evidence="5" key="1">
    <citation type="submission" date="2020-02" db="EMBL/GenBank/DDBJ databases">
        <authorList>
            <person name="Meier V. D."/>
        </authorList>
    </citation>
    <scope>NUCLEOTIDE SEQUENCE</scope>
    <source>
        <strain evidence="5">AVDCRST_MAG20</strain>
    </source>
</reference>
<dbReference type="InterPro" id="IPR027417">
    <property type="entry name" value="P-loop_NTPase"/>
</dbReference>
<evidence type="ECO:0000256" key="2">
    <source>
        <dbReference type="ARBA" id="ARBA00022777"/>
    </source>
</evidence>
<feature type="domain" description="Polyphosphate kinase-2-related" evidence="4">
    <location>
        <begin position="43"/>
        <end position="261"/>
    </location>
</feature>
<dbReference type="Pfam" id="PF03976">
    <property type="entry name" value="PPK2"/>
    <property type="match status" value="1"/>
</dbReference>
<name>A0A6J4I632_9ACTN</name>
<sequence length="276" mass="30998">MPDAPAVPASVRVNPGEPPLLAERPTADGAGVETDKAKANDSLLPALRDEIVRLQQRLYAEDARSVLLVLQGTDTSGKDGTIRHVLGGVTPSGTKVAAFKAPSTSELAHDPLWRVHAECPERGKIGVFNRSHYEDVMAARVRGLVDEATVRRRFRHINEFERMLVEEGTTVVKCFLHLSRDEQRERLQARLDDPERRWKFRLGDLEDRERWDDFQLAYEEAVRETSTGWAPWHVVPADRKWQRNLVVAQLLRAALQAMDPQVPAAAEETQGVVIPP</sequence>
<evidence type="ECO:0000256" key="3">
    <source>
        <dbReference type="SAM" id="MobiDB-lite"/>
    </source>
</evidence>
<dbReference type="EC" id="2.-.-.-" evidence="5"/>
<dbReference type="InterPro" id="IPR022300">
    <property type="entry name" value="PPK2-rel_1"/>
</dbReference>
<dbReference type="GO" id="GO:0006797">
    <property type="term" value="P:polyphosphate metabolic process"/>
    <property type="evidence" value="ECO:0007669"/>
    <property type="project" value="InterPro"/>
</dbReference>
<dbReference type="SUPFAM" id="SSF52540">
    <property type="entry name" value="P-loop containing nucleoside triphosphate hydrolases"/>
    <property type="match status" value="1"/>
</dbReference>
<evidence type="ECO:0000256" key="1">
    <source>
        <dbReference type="ARBA" id="ARBA00022679"/>
    </source>
</evidence>
<feature type="region of interest" description="Disordered" evidence="3">
    <location>
        <begin position="1"/>
        <end position="34"/>
    </location>
</feature>
<evidence type="ECO:0000313" key="5">
    <source>
        <dbReference type="EMBL" id="CAA9242597.1"/>
    </source>
</evidence>
<dbReference type="InterPro" id="IPR022488">
    <property type="entry name" value="PPK2-related"/>
</dbReference>
<keyword evidence="1 5" id="KW-0808">Transferase</keyword>
<dbReference type="GO" id="GO:0008976">
    <property type="term" value="F:polyphosphate kinase activity"/>
    <property type="evidence" value="ECO:0007669"/>
    <property type="project" value="InterPro"/>
</dbReference>
<dbReference type="AlphaFoldDB" id="A0A6J4I632"/>
<organism evidence="5">
    <name type="scientific">uncultured Acidimicrobiales bacterium</name>
    <dbReference type="NCBI Taxonomy" id="310071"/>
    <lineage>
        <taxon>Bacteria</taxon>
        <taxon>Bacillati</taxon>
        <taxon>Actinomycetota</taxon>
        <taxon>Acidimicrobiia</taxon>
        <taxon>Acidimicrobiales</taxon>
        <taxon>environmental samples</taxon>
    </lineage>
</organism>
<keyword evidence="2 5" id="KW-0418">Kinase</keyword>
<dbReference type="PANTHER" id="PTHR34383:SF3">
    <property type="entry name" value="POLYPHOSPHATE:AMP PHOSPHOTRANSFERASE"/>
    <property type="match status" value="1"/>
</dbReference>